<gene>
    <name evidence="3" type="ORF">Baya_12813</name>
</gene>
<feature type="compositionally biased region" description="Acidic residues" evidence="2">
    <location>
        <begin position="9"/>
        <end position="32"/>
    </location>
</feature>
<feature type="compositionally biased region" description="Pro residues" evidence="2">
    <location>
        <begin position="274"/>
        <end position="288"/>
    </location>
</feature>
<reference evidence="3 4" key="1">
    <citation type="journal article" date="2019" name="Genome Biol. Evol.">
        <title>Whole-Genome Sequencing of the Giant Devil Catfish, Bagarius yarrelli.</title>
        <authorList>
            <person name="Jiang W."/>
            <person name="Lv Y."/>
            <person name="Cheng L."/>
            <person name="Yang K."/>
            <person name="Chao B."/>
            <person name="Wang X."/>
            <person name="Li Y."/>
            <person name="Pan X."/>
            <person name="You X."/>
            <person name="Zhang Y."/>
            <person name="Yang J."/>
            <person name="Li J."/>
            <person name="Zhang X."/>
            <person name="Liu S."/>
            <person name="Sun C."/>
            <person name="Yang J."/>
            <person name="Shi Q."/>
        </authorList>
    </citation>
    <scope>NUCLEOTIDE SEQUENCE [LARGE SCALE GENOMIC DNA]</scope>
    <source>
        <strain evidence="3">JWS20170419001</strain>
        <tissue evidence="3">Muscle</tissue>
    </source>
</reference>
<feature type="coiled-coil region" evidence="1">
    <location>
        <begin position="209"/>
        <end position="243"/>
    </location>
</feature>
<feature type="region of interest" description="Disordered" evidence="2">
    <location>
        <begin position="144"/>
        <end position="172"/>
    </location>
</feature>
<evidence type="ECO:0000313" key="4">
    <source>
        <dbReference type="Proteomes" id="UP000319801"/>
    </source>
</evidence>
<proteinExistence type="predicted"/>
<dbReference type="EMBL" id="VCAZ01000115">
    <property type="protein sequence ID" value="TSU11357.1"/>
    <property type="molecule type" value="Genomic_DNA"/>
</dbReference>
<dbReference type="OrthoDB" id="10056446at2759"/>
<evidence type="ECO:0000256" key="2">
    <source>
        <dbReference type="SAM" id="MobiDB-lite"/>
    </source>
</evidence>
<feature type="compositionally biased region" description="Polar residues" evidence="2">
    <location>
        <begin position="292"/>
        <end position="307"/>
    </location>
</feature>
<dbReference type="AlphaFoldDB" id="A0A556V469"/>
<protein>
    <submittedName>
        <fullName evidence="3">Uncharacterized protein</fullName>
    </submittedName>
</protein>
<organism evidence="3 4">
    <name type="scientific">Bagarius yarrelli</name>
    <name type="common">Goonch</name>
    <name type="synonym">Bagrus yarrelli</name>
    <dbReference type="NCBI Taxonomy" id="175774"/>
    <lineage>
        <taxon>Eukaryota</taxon>
        <taxon>Metazoa</taxon>
        <taxon>Chordata</taxon>
        <taxon>Craniata</taxon>
        <taxon>Vertebrata</taxon>
        <taxon>Euteleostomi</taxon>
        <taxon>Actinopterygii</taxon>
        <taxon>Neopterygii</taxon>
        <taxon>Teleostei</taxon>
        <taxon>Ostariophysi</taxon>
        <taxon>Siluriformes</taxon>
        <taxon>Sisoridae</taxon>
        <taxon>Sisorinae</taxon>
        <taxon>Bagarius</taxon>
    </lineage>
</organism>
<dbReference type="Proteomes" id="UP000319801">
    <property type="component" value="Unassembled WGS sequence"/>
</dbReference>
<accession>A0A556V469</accession>
<keyword evidence="1" id="KW-0175">Coiled coil</keyword>
<feature type="compositionally biased region" description="Basic and acidic residues" evidence="2">
    <location>
        <begin position="144"/>
        <end position="155"/>
    </location>
</feature>
<name>A0A556V469_BAGYA</name>
<sequence length="397" mass="44623">MRKGKEQGEKEEEEGEEDEGTVEVEEEEEGEEGGVGGKEKEEEEKEEKGEEEVEGGEVVVEEEEGEEEEEEHTEAWHQALCNHYSLHKKRGICNGRQIILQEKDSDNTFLTVNIYHNGTVMFQGSEASLTFVINDFHTIKGLKDHQMEKEGERGKPNTLCEREEGEADPGSKGELILHSTAQLRTENWKKPSQIKENLSLQEVPITELKEMVLSSLLELRTELKKLQKDRDTLTAELNTVKGEINLRDQTVNTLRKQLGEPKGCHTPQHIESTPPAPPPPHTQTPIPHPDLKSNTQPPNFQTKSPELQTEPPRPQTESTNTPSETPGPQAEPQSSVKKKTNPTEKPATKPPQNTYTKADFVILIDSNGKFLDEAQLFPGKKVAKLWCPKTNNALELN</sequence>
<feature type="compositionally biased region" description="Polar residues" evidence="2">
    <location>
        <begin position="315"/>
        <end position="335"/>
    </location>
</feature>
<feature type="compositionally biased region" description="Acidic residues" evidence="2">
    <location>
        <begin position="41"/>
        <end position="72"/>
    </location>
</feature>
<evidence type="ECO:0000313" key="3">
    <source>
        <dbReference type="EMBL" id="TSU11357.1"/>
    </source>
</evidence>
<comment type="caution">
    <text evidence="3">The sequence shown here is derived from an EMBL/GenBank/DDBJ whole genome shotgun (WGS) entry which is preliminary data.</text>
</comment>
<feature type="region of interest" description="Disordered" evidence="2">
    <location>
        <begin position="258"/>
        <end position="356"/>
    </location>
</feature>
<evidence type="ECO:0000256" key="1">
    <source>
        <dbReference type="SAM" id="Coils"/>
    </source>
</evidence>
<feature type="region of interest" description="Disordered" evidence="2">
    <location>
        <begin position="1"/>
        <end position="75"/>
    </location>
</feature>
<keyword evidence="4" id="KW-1185">Reference proteome</keyword>